<dbReference type="Proteomes" id="UP000026960">
    <property type="component" value="Chromosome 3"/>
</dbReference>
<feature type="compositionally biased region" description="Acidic residues" evidence="1">
    <location>
        <begin position="141"/>
        <end position="155"/>
    </location>
</feature>
<dbReference type="PaxDb" id="65489-OBART03G11430.1"/>
<dbReference type="InterPro" id="IPR052812">
    <property type="entry name" value="Plant_DnaJ_domain"/>
</dbReference>
<evidence type="ECO:0000256" key="1">
    <source>
        <dbReference type="SAM" id="MobiDB-lite"/>
    </source>
</evidence>
<name>A0A0D3FGI1_9ORYZ</name>
<evidence type="ECO:0000313" key="3">
    <source>
        <dbReference type="Proteomes" id="UP000026960"/>
    </source>
</evidence>
<dbReference type="EnsemblPlants" id="OBART03G11430.1">
    <property type="protein sequence ID" value="OBART03G11430.1"/>
    <property type="gene ID" value="OBART03G11430"/>
</dbReference>
<evidence type="ECO:0000313" key="2">
    <source>
        <dbReference type="EnsemblPlants" id="OBART03G11430.1"/>
    </source>
</evidence>
<accession>A0A0D3FGI1</accession>
<reference evidence="2" key="1">
    <citation type="journal article" date="2009" name="Rice">
        <title>De Novo Next Generation Sequencing of Plant Genomes.</title>
        <authorList>
            <person name="Rounsley S."/>
            <person name="Marri P.R."/>
            <person name="Yu Y."/>
            <person name="He R."/>
            <person name="Sisneros N."/>
            <person name="Goicoechea J.L."/>
            <person name="Lee S.J."/>
            <person name="Angelova A."/>
            <person name="Kudrna D."/>
            <person name="Luo M."/>
            <person name="Affourtit J."/>
            <person name="Desany B."/>
            <person name="Knight J."/>
            <person name="Niazi F."/>
            <person name="Egholm M."/>
            <person name="Wing R.A."/>
        </authorList>
    </citation>
    <scope>NUCLEOTIDE SEQUENCE [LARGE SCALE GENOMIC DNA]</scope>
    <source>
        <strain evidence="2">cv. IRGC 105608</strain>
    </source>
</reference>
<feature type="region of interest" description="Disordered" evidence="1">
    <location>
        <begin position="133"/>
        <end position="203"/>
    </location>
</feature>
<protein>
    <submittedName>
        <fullName evidence="2">Uncharacterized protein</fullName>
    </submittedName>
</protein>
<keyword evidence="3" id="KW-1185">Reference proteome</keyword>
<dbReference type="STRING" id="65489.A0A0D3FGI1"/>
<dbReference type="PANTHER" id="PTHR44272">
    <property type="entry name" value="DNAJ DOMAIN (PROKARYOTIC HEAT SHOCK PROTEIN)"/>
    <property type="match status" value="1"/>
</dbReference>
<dbReference type="eggNOG" id="KOG0713">
    <property type="taxonomic scope" value="Eukaryota"/>
</dbReference>
<dbReference type="Gramene" id="OBART03G11430.1">
    <property type="protein sequence ID" value="OBART03G11430.1"/>
    <property type="gene ID" value="OBART03G11430"/>
</dbReference>
<dbReference type="HOGENOM" id="CLU_1350723_0_0_1"/>
<dbReference type="AlphaFoldDB" id="A0A0D3FGI1"/>
<organism evidence="2">
    <name type="scientific">Oryza barthii</name>
    <dbReference type="NCBI Taxonomy" id="65489"/>
    <lineage>
        <taxon>Eukaryota</taxon>
        <taxon>Viridiplantae</taxon>
        <taxon>Streptophyta</taxon>
        <taxon>Embryophyta</taxon>
        <taxon>Tracheophyta</taxon>
        <taxon>Spermatophyta</taxon>
        <taxon>Magnoliopsida</taxon>
        <taxon>Liliopsida</taxon>
        <taxon>Poales</taxon>
        <taxon>Poaceae</taxon>
        <taxon>BOP clade</taxon>
        <taxon>Oryzoideae</taxon>
        <taxon>Oryzeae</taxon>
        <taxon>Oryzinae</taxon>
        <taxon>Oryza</taxon>
    </lineage>
</organism>
<dbReference type="PANTHER" id="PTHR44272:SF3">
    <property type="entry name" value="J DOMAIN-CONTAINING PROTEIN"/>
    <property type="match status" value="1"/>
</dbReference>
<proteinExistence type="predicted"/>
<sequence>MEEADWQKLAVEISIKPVPFKHPGPTSSAHEAISGTDTLRSLPVGSSAPGKADEKCALFYGVTISEEQARSGIVVRVNSAAQSKFKLLFFEQEFDGGYGLALQASKLRENRLHQASVKTPLLGQGPLALSGAAASYRNGSEEDVDDAGEEEEDDGDSCRAHSCSQAKHSDGEGGLPRASISEAGGIRNSGSSPPHGPHPHLQL</sequence>
<reference evidence="2" key="2">
    <citation type="submission" date="2015-03" db="UniProtKB">
        <authorList>
            <consortium name="EnsemblPlants"/>
        </authorList>
    </citation>
    <scope>IDENTIFICATION</scope>
</reference>